<sequence>LSRPLRPCYPRLVVSAAAASEKLPSSRPGASSQPPPCPELALLLALGPSPTAVQVSSVLEKHLASWQRNPRAGTVVLSGLAKNRLPEVSVHVLGFMQARQVEVNVFHCGAAISACDKAHKWQLALDLLQLMSDIRVAGDKMSCNAAISACAKAGRWQLALGLLSQLPEMNIVLS</sequence>
<feature type="repeat" description="PPR" evidence="2">
    <location>
        <begin position="139"/>
        <end position="173"/>
    </location>
</feature>
<evidence type="ECO:0000313" key="3">
    <source>
        <dbReference type="EMBL" id="CAE8632978.1"/>
    </source>
</evidence>
<proteinExistence type="predicted"/>
<dbReference type="OrthoDB" id="185373at2759"/>
<dbReference type="Proteomes" id="UP000654075">
    <property type="component" value="Unassembled WGS sequence"/>
</dbReference>
<evidence type="ECO:0000256" key="1">
    <source>
        <dbReference type="ARBA" id="ARBA00022737"/>
    </source>
</evidence>
<organism evidence="3 4">
    <name type="scientific">Polarella glacialis</name>
    <name type="common">Dinoflagellate</name>
    <dbReference type="NCBI Taxonomy" id="89957"/>
    <lineage>
        <taxon>Eukaryota</taxon>
        <taxon>Sar</taxon>
        <taxon>Alveolata</taxon>
        <taxon>Dinophyceae</taxon>
        <taxon>Suessiales</taxon>
        <taxon>Suessiaceae</taxon>
        <taxon>Polarella</taxon>
    </lineage>
</organism>
<accession>A0A813H5S8</accession>
<reference evidence="3" key="1">
    <citation type="submission" date="2021-02" db="EMBL/GenBank/DDBJ databases">
        <authorList>
            <person name="Dougan E. K."/>
            <person name="Rhodes N."/>
            <person name="Thang M."/>
            <person name="Chan C."/>
        </authorList>
    </citation>
    <scope>NUCLEOTIDE SEQUENCE</scope>
</reference>
<evidence type="ECO:0000313" key="4">
    <source>
        <dbReference type="Proteomes" id="UP000654075"/>
    </source>
</evidence>
<evidence type="ECO:0000256" key="2">
    <source>
        <dbReference type="PROSITE-ProRule" id="PRU00708"/>
    </source>
</evidence>
<dbReference type="EMBL" id="CAJNNV010030580">
    <property type="protein sequence ID" value="CAE8632978.1"/>
    <property type="molecule type" value="Genomic_DNA"/>
</dbReference>
<comment type="caution">
    <text evidence="3">The sequence shown here is derived from an EMBL/GenBank/DDBJ whole genome shotgun (WGS) entry which is preliminary data.</text>
</comment>
<dbReference type="PROSITE" id="PS51375">
    <property type="entry name" value="PPR"/>
    <property type="match status" value="1"/>
</dbReference>
<protein>
    <submittedName>
        <fullName evidence="3">Uncharacterized protein</fullName>
    </submittedName>
</protein>
<dbReference type="PANTHER" id="PTHR47447">
    <property type="entry name" value="OS03G0856100 PROTEIN"/>
    <property type="match status" value="1"/>
</dbReference>
<keyword evidence="1" id="KW-0677">Repeat</keyword>
<keyword evidence="4" id="KW-1185">Reference proteome</keyword>
<dbReference type="InterPro" id="IPR011990">
    <property type="entry name" value="TPR-like_helical_dom_sf"/>
</dbReference>
<dbReference type="InterPro" id="IPR002885">
    <property type="entry name" value="PPR_rpt"/>
</dbReference>
<feature type="non-terminal residue" evidence="3">
    <location>
        <position position="1"/>
    </location>
</feature>
<feature type="non-terminal residue" evidence="3">
    <location>
        <position position="174"/>
    </location>
</feature>
<name>A0A813H5S8_POLGL</name>
<gene>
    <name evidence="3" type="ORF">PGLA1383_LOCUS48898</name>
</gene>
<dbReference type="Gene3D" id="1.25.40.10">
    <property type="entry name" value="Tetratricopeptide repeat domain"/>
    <property type="match status" value="1"/>
</dbReference>
<dbReference type="Pfam" id="PF01535">
    <property type="entry name" value="PPR"/>
    <property type="match status" value="1"/>
</dbReference>
<dbReference type="PANTHER" id="PTHR47447:SF17">
    <property type="entry name" value="OS12G0638900 PROTEIN"/>
    <property type="match status" value="1"/>
</dbReference>
<dbReference type="AlphaFoldDB" id="A0A813H5S8"/>
<dbReference type="NCBIfam" id="TIGR00756">
    <property type="entry name" value="PPR"/>
    <property type="match status" value="1"/>
</dbReference>